<protein>
    <submittedName>
        <fullName evidence="2">Uncharacterized protein</fullName>
    </submittedName>
</protein>
<sequence length="113" mass="12290">MLPVPQYLLACGGWMLQLGNPSPRVKSAGMFRIRPTKYGVSAVSNRLYFSSQRKLTARPPLRPPCQLGLGSRDVSERLDVRPLKGPLKSAESLNTVQRAGSKGPAQPTDCQGK</sequence>
<reference evidence="2 3" key="1">
    <citation type="submission" date="2019-03" db="EMBL/GenBank/DDBJ databases">
        <title>First draft genome of Liparis tanakae, snailfish: a comprehensive survey of snailfish specific genes.</title>
        <authorList>
            <person name="Kim W."/>
            <person name="Song I."/>
            <person name="Jeong J.-H."/>
            <person name="Kim D."/>
            <person name="Kim S."/>
            <person name="Ryu S."/>
            <person name="Song J.Y."/>
            <person name="Lee S.K."/>
        </authorList>
    </citation>
    <scope>NUCLEOTIDE SEQUENCE [LARGE SCALE GENOMIC DNA]</scope>
    <source>
        <tissue evidence="2">Muscle</tissue>
    </source>
</reference>
<keyword evidence="3" id="KW-1185">Reference proteome</keyword>
<organism evidence="2 3">
    <name type="scientific">Liparis tanakae</name>
    <name type="common">Tanaka's snailfish</name>
    <dbReference type="NCBI Taxonomy" id="230148"/>
    <lineage>
        <taxon>Eukaryota</taxon>
        <taxon>Metazoa</taxon>
        <taxon>Chordata</taxon>
        <taxon>Craniata</taxon>
        <taxon>Vertebrata</taxon>
        <taxon>Euteleostomi</taxon>
        <taxon>Actinopterygii</taxon>
        <taxon>Neopterygii</taxon>
        <taxon>Teleostei</taxon>
        <taxon>Neoteleostei</taxon>
        <taxon>Acanthomorphata</taxon>
        <taxon>Eupercaria</taxon>
        <taxon>Perciformes</taxon>
        <taxon>Cottioidei</taxon>
        <taxon>Cottales</taxon>
        <taxon>Liparidae</taxon>
        <taxon>Liparis</taxon>
    </lineage>
</organism>
<accession>A0A4Z2IBN8</accession>
<gene>
    <name evidence="2" type="ORF">EYF80_015082</name>
</gene>
<proteinExistence type="predicted"/>
<dbReference type="AlphaFoldDB" id="A0A4Z2IBN8"/>
<feature type="region of interest" description="Disordered" evidence="1">
    <location>
        <begin position="59"/>
        <end position="113"/>
    </location>
</feature>
<comment type="caution">
    <text evidence="2">The sequence shown here is derived from an EMBL/GenBank/DDBJ whole genome shotgun (WGS) entry which is preliminary data.</text>
</comment>
<evidence type="ECO:0000256" key="1">
    <source>
        <dbReference type="SAM" id="MobiDB-lite"/>
    </source>
</evidence>
<feature type="compositionally biased region" description="Basic and acidic residues" evidence="1">
    <location>
        <begin position="73"/>
        <end position="82"/>
    </location>
</feature>
<dbReference type="EMBL" id="SRLO01000111">
    <property type="protein sequence ID" value="TNN74764.1"/>
    <property type="molecule type" value="Genomic_DNA"/>
</dbReference>
<dbReference type="Proteomes" id="UP000314294">
    <property type="component" value="Unassembled WGS sequence"/>
</dbReference>
<evidence type="ECO:0000313" key="2">
    <source>
        <dbReference type="EMBL" id="TNN74764.1"/>
    </source>
</evidence>
<name>A0A4Z2IBN8_9TELE</name>
<evidence type="ECO:0000313" key="3">
    <source>
        <dbReference type="Proteomes" id="UP000314294"/>
    </source>
</evidence>